<dbReference type="Pfam" id="PF19586">
    <property type="entry name" value="DUF6093"/>
    <property type="match status" value="1"/>
</dbReference>
<proteinExistence type="predicted"/>
<dbReference type="HOGENOM" id="CLU_1813815_0_0_11"/>
<gene>
    <name evidence="1" type="ORF">HMPREF0063_11915</name>
</gene>
<evidence type="ECO:0000313" key="1">
    <source>
        <dbReference type="EMBL" id="EFQ82706.1"/>
    </source>
</evidence>
<organism evidence="1 2">
    <name type="scientific">Aeromicrobium marinum DSM 15272</name>
    <dbReference type="NCBI Taxonomy" id="585531"/>
    <lineage>
        <taxon>Bacteria</taxon>
        <taxon>Bacillati</taxon>
        <taxon>Actinomycetota</taxon>
        <taxon>Actinomycetes</taxon>
        <taxon>Propionibacteriales</taxon>
        <taxon>Nocardioidaceae</taxon>
        <taxon>Aeromicrobium</taxon>
    </lineage>
</organism>
<evidence type="ECO:0000313" key="2">
    <source>
        <dbReference type="Proteomes" id="UP000003111"/>
    </source>
</evidence>
<dbReference type="EMBL" id="ACLF03000006">
    <property type="protein sequence ID" value="EFQ82706.1"/>
    <property type="molecule type" value="Genomic_DNA"/>
</dbReference>
<name>E2SDX9_9ACTN</name>
<protein>
    <submittedName>
        <fullName evidence="1">Uncharacterized protein</fullName>
    </submittedName>
</protein>
<reference evidence="1" key="1">
    <citation type="submission" date="2010-08" db="EMBL/GenBank/DDBJ databases">
        <authorList>
            <person name="Muzny D."/>
            <person name="Qin X."/>
            <person name="Buhay C."/>
            <person name="Dugan-Rocha S."/>
            <person name="Ding Y."/>
            <person name="Chen G."/>
            <person name="Hawes A."/>
            <person name="Holder M."/>
            <person name="Jhangiani S."/>
            <person name="Johnson A."/>
            <person name="Khan Z."/>
            <person name="Li Z."/>
            <person name="Liu W."/>
            <person name="Liu X."/>
            <person name="Perez L."/>
            <person name="Shen H."/>
            <person name="Wang Q."/>
            <person name="Watt J."/>
            <person name="Xi L."/>
            <person name="Xin Y."/>
            <person name="Zhou J."/>
            <person name="Deng J."/>
            <person name="Jiang H."/>
            <person name="Liu Y."/>
            <person name="Qu J."/>
            <person name="Song X.-Z."/>
            <person name="Zhang L."/>
            <person name="Villasana D."/>
            <person name="Johnson A."/>
            <person name="Liu J."/>
            <person name="Liyanage D."/>
            <person name="Lorensuhewa L."/>
            <person name="Robinson T."/>
            <person name="Song A."/>
            <person name="Song B.-B."/>
            <person name="Dinh H."/>
            <person name="Thornton R."/>
            <person name="Coyle M."/>
            <person name="Francisco L."/>
            <person name="Jackson L."/>
            <person name="Javaid M."/>
            <person name="Korchina V."/>
            <person name="Kovar C."/>
            <person name="Mata R."/>
            <person name="Mathew T."/>
            <person name="Ngo R."/>
            <person name="Nguyen L."/>
            <person name="Nguyen N."/>
            <person name="Okwuonu G."/>
            <person name="Ongeri F."/>
            <person name="Pham C."/>
            <person name="Simmons D."/>
            <person name="Wilczek-Boney K."/>
            <person name="Hale W."/>
            <person name="Jakkamsetti A."/>
            <person name="Pham P."/>
            <person name="Ruth R."/>
            <person name="San Lucas F."/>
            <person name="Warren J."/>
            <person name="Zhang J."/>
            <person name="Zhao Z."/>
            <person name="Zhou C."/>
            <person name="Zhu D."/>
            <person name="Lee S."/>
            <person name="Bess C."/>
            <person name="Blankenburg K."/>
            <person name="Forbes L."/>
            <person name="Fu Q."/>
            <person name="Gubbala S."/>
            <person name="Hirani K."/>
            <person name="Jayaseelan J.C."/>
            <person name="Lara F."/>
            <person name="Munidasa M."/>
            <person name="Palculict T."/>
            <person name="Patil S."/>
            <person name="Pu L.-L."/>
            <person name="Saada N."/>
            <person name="Tang L."/>
            <person name="Weissenberger G."/>
            <person name="Zhu Y."/>
            <person name="Hemphill L."/>
            <person name="Shang Y."/>
            <person name="Youmans B."/>
            <person name="Ayvaz T."/>
            <person name="Ross M."/>
            <person name="Santibanez J."/>
            <person name="Aqrawi P."/>
            <person name="Gross S."/>
            <person name="Joshi V."/>
            <person name="Fowler G."/>
            <person name="Nazareth L."/>
            <person name="Reid J."/>
            <person name="Worley K."/>
            <person name="Petrosino J."/>
            <person name="Highlander S."/>
            <person name="Gibbs R."/>
        </authorList>
    </citation>
    <scope>NUCLEOTIDE SEQUENCE [LARGE SCALE GENOMIC DNA]</scope>
    <source>
        <strain evidence="1">DSM 15272</strain>
    </source>
</reference>
<sequence>MPRPTRAYGRPGTRVLPENWERDHAPVVAKTRTAMIEIRPPAALPTFTPGEGYGDPASLDPIYTGSARIQALDADARRRLVGEQDQGTSAYLVAIDIDAAAIPDNSTIRVTASNDPWMTTDRTLIVRNADLGSLRFERDLYAVDDLDRPTTGG</sequence>
<dbReference type="RefSeq" id="WP_007077007.1">
    <property type="nucleotide sequence ID" value="NZ_CM001024.1"/>
</dbReference>
<dbReference type="InterPro" id="IPR046075">
    <property type="entry name" value="DUF6093"/>
</dbReference>
<accession>E2SDX9</accession>
<dbReference type="AlphaFoldDB" id="E2SDX9"/>
<dbReference type="STRING" id="585531.HMPREF0063_11915"/>
<dbReference type="Proteomes" id="UP000003111">
    <property type="component" value="Unassembled WGS sequence"/>
</dbReference>
<keyword evidence="2" id="KW-1185">Reference proteome</keyword>
<comment type="caution">
    <text evidence="1">The sequence shown here is derived from an EMBL/GenBank/DDBJ whole genome shotgun (WGS) entry which is preliminary data.</text>
</comment>